<proteinExistence type="predicted"/>
<keyword evidence="2" id="KW-1185">Reference proteome</keyword>
<name>A0A165FAB4_9BASI</name>
<organism evidence="1 2">
    <name type="scientific">Calocera cornea HHB12733</name>
    <dbReference type="NCBI Taxonomy" id="1353952"/>
    <lineage>
        <taxon>Eukaryota</taxon>
        <taxon>Fungi</taxon>
        <taxon>Dikarya</taxon>
        <taxon>Basidiomycota</taxon>
        <taxon>Agaricomycotina</taxon>
        <taxon>Dacrymycetes</taxon>
        <taxon>Dacrymycetales</taxon>
        <taxon>Dacrymycetaceae</taxon>
        <taxon>Calocera</taxon>
    </lineage>
</organism>
<evidence type="ECO:0000313" key="2">
    <source>
        <dbReference type="Proteomes" id="UP000076842"/>
    </source>
</evidence>
<evidence type="ECO:0000313" key="1">
    <source>
        <dbReference type="EMBL" id="KZT56463.1"/>
    </source>
</evidence>
<gene>
    <name evidence="1" type="ORF">CALCODRAFT_509440</name>
</gene>
<accession>A0A165FAB4</accession>
<protein>
    <submittedName>
        <fullName evidence="1">Uncharacterized protein</fullName>
    </submittedName>
</protein>
<dbReference type="InParanoid" id="A0A165FAB4"/>
<reference evidence="1 2" key="1">
    <citation type="journal article" date="2016" name="Mol. Biol. Evol.">
        <title>Comparative Genomics of Early-Diverging Mushroom-Forming Fungi Provides Insights into the Origins of Lignocellulose Decay Capabilities.</title>
        <authorList>
            <person name="Nagy L.G."/>
            <person name="Riley R."/>
            <person name="Tritt A."/>
            <person name="Adam C."/>
            <person name="Daum C."/>
            <person name="Floudas D."/>
            <person name="Sun H."/>
            <person name="Yadav J.S."/>
            <person name="Pangilinan J."/>
            <person name="Larsson K.H."/>
            <person name="Matsuura K."/>
            <person name="Barry K."/>
            <person name="Labutti K."/>
            <person name="Kuo R."/>
            <person name="Ohm R.A."/>
            <person name="Bhattacharya S.S."/>
            <person name="Shirouzu T."/>
            <person name="Yoshinaga Y."/>
            <person name="Martin F.M."/>
            <person name="Grigoriev I.V."/>
            <person name="Hibbett D.S."/>
        </authorList>
    </citation>
    <scope>NUCLEOTIDE SEQUENCE [LARGE SCALE GENOMIC DNA]</scope>
    <source>
        <strain evidence="1 2">HHB12733</strain>
    </source>
</reference>
<dbReference type="AlphaFoldDB" id="A0A165FAB4"/>
<dbReference type="EMBL" id="KV423977">
    <property type="protein sequence ID" value="KZT56463.1"/>
    <property type="molecule type" value="Genomic_DNA"/>
</dbReference>
<dbReference type="Proteomes" id="UP000076842">
    <property type="component" value="Unassembled WGS sequence"/>
</dbReference>
<sequence>MHATGRVSQLFSLGLTTLPPVFDIVANSTETQSFVLDIAAPHEDRCRYMNTVEIPRDASLTKRRLVLHSSMLHNAHLEGLFQSWPKLWVFSLESDPNDVTPIGIEGPDGFGRELNSLWTICRCCPDLYEPSLPYVDTSVIPKVLEDALPSVRPFELYLSHCHTHDQKEVRDFIQSISSEAESSFEECLCDERVHDSRAGQDDTFIQ</sequence>